<dbReference type="InterPro" id="IPR002938">
    <property type="entry name" value="FAD-bd"/>
</dbReference>
<reference evidence="4" key="1">
    <citation type="submission" date="2016-10" db="EMBL/GenBank/DDBJ databases">
        <authorList>
            <person name="Varghese N."/>
            <person name="Submissions S."/>
        </authorList>
    </citation>
    <scope>NUCLEOTIDE SEQUENCE [LARGE SCALE GENOMIC DNA]</scope>
    <source>
        <strain evidence="4">DSM 45962</strain>
    </source>
</reference>
<dbReference type="InterPro" id="IPR036188">
    <property type="entry name" value="FAD/NAD-bd_sf"/>
</dbReference>
<proteinExistence type="predicted"/>
<keyword evidence="4" id="KW-1185">Reference proteome</keyword>
<dbReference type="GO" id="GO:0071949">
    <property type="term" value="F:FAD binding"/>
    <property type="evidence" value="ECO:0007669"/>
    <property type="project" value="InterPro"/>
</dbReference>
<dbReference type="InterPro" id="IPR050631">
    <property type="entry name" value="PheA/TfdB_FAD_monoxygenase"/>
</dbReference>
<dbReference type="AlphaFoldDB" id="A0A1I1UAC4"/>
<dbReference type="Proteomes" id="UP000199022">
    <property type="component" value="Unassembled WGS sequence"/>
</dbReference>
<evidence type="ECO:0000313" key="3">
    <source>
        <dbReference type="EMBL" id="SFD65713.1"/>
    </source>
</evidence>
<dbReference type="OrthoDB" id="3316391at2"/>
<dbReference type="EMBL" id="FOMD01000005">
    <property type="protein sequence ID" value="SFD65713.1"/>
    <property type="molecule type" value="Genomic_DNA"/>
</dbReference>
<evidence type="ECO:0000313" key="4">
    <source>
        <dbReference type="Proteomes" id="UP000199022"/>
    </source>
</evidence>
<gene>
    <name evidence="3" type="ORF">SAMN05661030_3915</name>
</gene>
<dbReference type="GO" id="GO:0008688">
    <property type="term" value="F:3-(3-hydroxyphenyl)propionate hydroxylase activity"/>
    <property type="evidence" value="ECO:0007669"/>
    <property type="project" value="TreeGrafter"/>
</dbReference>
<protein>
    <submittedName>
        <fullName evidence="3">3-(3-hydroxy-phenyl)propionate hydroxylase</fullName>
    </submittedName>
</protein>
<dbReference type="STRING" id="1225127.SAMN05661030_3915"/>
<dbReference type="Gene3D" id="3.30.70.2450">
    <property type="match status" value="1"/>
</dbReference>
<dbReference type="PANTHER" id="PTHR43476:SF3">
    <property type="entry name" value="FAD-BINDING MONOOXYGENASE"/>
    <property type="match status" value="1"/>
</dbReference>
<name>A0A1I1UAC4_9ACTN</name>
<keyword evidence="1" id="KW-0560">Oxidoreductase</keyword>
<dbReference type="Pfam" id="PF01494">
    <property type="entry name" value="FAD_binding_3"/>
    <property type="match status" value="1"/>
</dbReference>
<dbReference type="NCBIfam" id="NF004829">
    <property type="entry name" value="PRK06183.1-3"/>
    <property type="match status" value="1"/>
</dbReference>
<dbReference type="GO" id="GO:0019622">
    <property type="term" value="P:3-(3-hydroxy)phenylpropionate catabolic process"/>
    <property type="evidence" value="ECO:0007669"/>
    <property type="project" value="TreeGrafter"/>
</dbReference>
<dbReference type="PANTHER" id="PTHR43476">
    <property type="entry name" value="3-(3-HYDROXY-PHENYL)PROPIONATE/3-HYDROXYCINNAMIC ACID HYDROXYLASE"/>
    <property type="match status" value="1"/>
</dbReference>
<dbReference type="SUPFAM" id="SSF51905">
    <property type="entry name" value="FAD/NAD(P)-binding domain"/>
    <property type="match status" value="1"/>
</dbReference>
<evidence type="ECO:0000256" key="1">
    <source>
        <dbReference type="ARBA" id="ARBA00023002"/>
    </source>
</evidence>
<sequence length="521" mass="56008">MTVDVDVAIVGYGPGGEVLASLLGQAGHRVVVFEKFPAPYGLPRMSTLDGEIARLLQHTGDGVKALEGSVPQHFGNLYGADGELAIRFDWTGELCGHASHLSLHQPNIESAMQERVASLPSVDVRWGTEVTEVEDLGDSVRVTARTLTTTDEQAPLEQVTATYVVGMDGASSFVRQALGIPLEILRQHDDQWFLTDFDILDPAIKEPETEIHMIPTGPYFWGPNGAGRCRTDVRIMPGTEPAELMDEEHGYAWLEANIGIPREAVRISRRVLYRFRSQYAKSFRSGRVFIGGDAAHAMTPFMAQGSCSAMRDGANLAWKLDLVLRGCATDELLDTYEPERLAHVVPLVHGSLAQWGLLTEEDSAKAAGRDAFLRSGEAHLPPMPILTAGIIHRGPDGEPVGPAGELSPQGKVRIGEREGLLDDLVGFGFQVISADPLDDALTDAQRSALDSIGAKVLILGDGGVGDLEDTYATFLAEHGATSYISRPDFYLFGTATGPQATSALVDALLAQLPLTAQPVPA</sequence>
<evidence type="ECO:0000259" key="2">
    <source>
        <dbReference type="Pfam" id="PF01494"/>
    </source>
</evidence>
<feature type="domain" description="FAD-binding" evidence="2">
    <location>
        <begin position="4"/>
        <end position="348"/>
    </location>
</feature>
<accession>A0A1I1UAC4</accession>
<dbReference type="PRINTS" id="PR00420">
    <property type="entry name" value="RNGMNOXGNASE"/>
</dbReference>
<dbReference type="Gene3D" id="3.50.50.60">
    <property type="entry name" value="FAD/NAD(P)-binding domain"/>
    <property type="match status" value="1"/>
</dbReference>
<dbReference type="RefSeq" id="WP_091563565.1">
    <property type="nucleotide sequence ID" value="NZ_BNAC01000001.1"/>
</dbReference>
<organism evidence="3 4">
    <name type="scientific">Klenkia taihuensis</name>
    <dbReference type="NCBI Taxonomy" id="1225127"/>
    <lineage>
        <taxon>Bacteria</taxon>
        <taxon>Bacillati</taxon>
        <taxon>Actinomycetota</taxon>
        <taxon>Actinomycetes</taxon>
        <taxon>Geodermatophilales</taxon>
        <taxon>Geodermatophilaceae</taxon>
        <taxon>Klenkia</taxon>
    </lineage>
</organism>